<dbReference type="Proteomes" id="UP000460221">
    <property type="component" value="Unassembled WGS sequence"/>
</dbReference>
<name>A0A7K1FI54_9ACTN</name>
<dbReference type="InterPro" id="IPR036390">
    <property type="entry name" value="WH_DNA-bd_sf"/>
</dbReference>
<dbReference type="RefSeq" id="WP_154766608.1">
    <property type="nucleotide sequence ID" value="NZ_WLYK01000001.1"/>
</dbReference>
<dbReference type="AlphaFoldDB" id="A0A7K1FI54"/>
<gene>
    <name evidence="7" type="ORF">GIS00_01215</name>
</gene>
<keyword evidence="8" id="KW-1185">Reference proteome</keyword>
<keyword evidence="2" id="KW-0805">Transcription regulation</keyword>
<dbReference type="SUPFAM" id="SSF53850">
    <property type="entry name" value="Periplasmic binding protein-like II"/>
    <property type="match status" value="1"/>
</dbReference>
<dbReference type="Pfam" id="PF00126">
    <property type="entry name" value="HTH_1"/>
    <property type="match status" value="1"/>
</dbReference>
<dbReference type="PROSITE" id="PS50931">
    <property type="entry name" value="HTH_LYSR"/>
    <property type="match status" value="1"/>
</dbReference>
<evidence type="ECO:0000256" key="4">
    <source>
        <dbReference type="ARBA" id="ARBA00023163"/>
    </source>
</evidence>
<dbReference type="SUPFAM" id="SSF46785">
    <property type="entry name" value="Winged helix' DNA-binding domain"/>
    <property type="match status" value="1"/>
</dbReference>
<dbReference type="EMBL" id="WLYK01000001">
    <property type="protein sequence ID" value="MTD12564.1"/>
    <property type="molecule type" value="Genomic_DNA"/>
</dbReference>
<accession>A0A7K1FI54</accession>
<comment type="caution">
    <text evidence="7">The sequence shown here is derived from an EMBL/GenBank/DDBJ whole genome shotgun (WGS) entry which is preliminary data.</text>
</comment>
<dbReference type="InterPro" id="IPR036388">
    <property type="entry name" value="WH-like_DNA-bd_sf"/>
</dbReference>
<dbReference type="GO" id="GO:0003677">
    <property type="term" value="F:DNA binding"/>
    <property type="evidence" value="ECO:0007669"/>
    <property type="project" value="UniProtKB-KW"/>
</dbReference>
<dbReference type="GO" id="GO:0005829">
    <property type="term" value="C:cytosol"/>
    <property type="evidence" value="ECO:0007669"/>
    <property type="project" value="TreeGrafter"/>
</dbReference>
<evidence type="ECO:0000256" key="1">
    <source>
        <dbReference type="ARBA" id="ARBA00009437"/>
    </source>
</evidence>
<proteinExistence type="inferred from homology"/>
<evidence type="ECO:0000256" key="5">
    <source>
        <dbReference type="SAM" id="MobiDB-lite"/>
    </source>
</evidence>
<comment type="similarity">
    <text evidence="1">Belongs to the LysR transcriptional regulatory family.</text>
</comment>
<keyword evidence="3" id="KW-0238">DNA-binding</keyword>
<feature type="region of interest" description="Disordered" evidence="5">
    <location>
        <begin position="299"/>
        <end position="318"/>
    </location>
</feature>
<evidence type="ECO:0000256" key="3">
    <source>
        <dbReference type="ARBA" id="ARBA00023125"/>
    </source>
</evidence>
<dbReference type="Gene3D" id="1.10.10.10">
    <property type="entry name" value="Winged helix-like DNA-binding domain superfamily/Winged helix DNA-binding domain"/>
    <property type="match status" value="1"/>
</dbReference>
<dbReference type="FunFam" id="1.10.10.10:FF:000001">
    <property type="entry name" value="LysR family transcriptional regulator"/>
    <property type="match status" value="1"/>
</dbReference>
<feature type="domain" description="HTH lysR-type" evidence="6">
    <location>
        <begin position="4"/>
        <end position="61"/>
    </location>
</feature>
<dbReference type="PANTHER" id="PTHR30419:SF8">
    <property type="entry name" value="NITROGEN ASSIMILATION TRANSCRIPTIONAL ACTIVATOR-RELATED"/>
    <property type="match status" value="1"/>
</dbReference>
<dbReference type="InterPro" id="IPR050950">
    <property type="entry name" value="HTH-type_LysR_regulators"/>
</dbReference>
<evidence type="ECO:0000313" key="8">
    <source>
        <dbReference type="Proteomes" id="UP000460221"/>
    </source>
</evidence>
<protein>
    <submittedName>
        <fullName evidence="7">LysR family transcriptional regulator</fullName>
    </submittedName>
</protein>
<keyword evidence="4" id="KW-0804">Transcription</keyword>
<dbReference type="InterPro" id="IPR000847">
    <property type="entry name" value="LysR_HTH_N"/>
</dbReference>
<sequence length="330" mass="35329">MTDLDLNKLRHLVAVAREGSFVAAAAEIPVSQSALTRSVQSLEREFSVCVFHRGRDGVRLTPSGAEFVAIAESVLREADNASNAMRALTSGVLRTPVRIGMGPISSLVFLPQLLPVLAGTGTPVEIVNGSNSRLVTLLARGELDFSVSGVPARSDQFARANQLISHRFPGDVMEPLVRTGHPLLDPAGASSRGDYPVAAGSFMRDTIPLTALDGLQLQVPTVISDDYQALAELAERLDYIVLGNRLLTGRLDLQPLPGRPVIPGAPEWSLRCSARHGLTERAAQLYRIVRDHIRTAIGATPAAEHTPRTPGHAPHASEIRELVLDPGRVG</sequence>
<evidence type="ECO:0000313" key="7">
    <source>
        <dbReference type="EMBL" id="MTD12564.1"/>
    </source>
</evidence>
<evidence type="ECO:0000259" key="6">
    <source>
        <dbReference type="PROSITE" id="PS50931"/>
    </source>
</evidence>
<dbReference type="GO" id="GO:0003700">
    <property type="term" value="F:DNA-binding transcription factor activity"/>
    <property type="evidence" value="ECO:0007669"/>
    <property type="project" value="InterPro"/>
</dbReference>
<dbReference type="PANTHER" id="PTHR30419">
    <property type="entry name" value="HTH-TYPE TRANSCRIPTIONAL REGULATOR YBHD"/>
    <property type="match status" value="1"/>
</dbReference>
<evidence type="ECO:0000256" key="2">
    <source>
        <dbReference type="ARBA" id="ARBA00023015"/>
    </source>
</evidence>
<reference evidence="7 8" key="1">
    <citation type="submission" date="2019-11" db="EMBL/GenBank/DDBJ databases">
        <authorList>
            <person name="Jiang L.-Q."/>
        </authorList>
    </citation>
    <scope>NUCLEOTIDE SEQUENCE [LARGE SCALE GENOMIC DNA]</scope>
    <source>
        <strain evidence="7 8">YIM 132087</strain>
    </source>
</reference>
<organism evidence="7 8">
    <name type="scientific">Nakamurella alba</name>
    <dbReference type="NCBI Taxonomy" id="2665158"/>
    <lineage>
        <taxon>Bacteria</taxon>
        <taxon>Bacillati</taxon>
        <taxon>Actinomycetota</taxon>
        <taxon>Actinomycetes</taxon>
        <taxon>Nakamurellales</taxon>
        <taxon>Nakamurellaceae</taxon>
        <taxon>Nakamurella</taxon>
    </lineage>
</organism>